<evidence type="ECO:0000256" key="1">
    <source>
        <dbReference type="SAM" id="MobiDB-lite"/>
    </source>
</evidence>
<feature type="domain" description="RRN6 beta-propeller" evidence="2">
    <location>
        <begin position="124"/>
        <end position="466"/>
    </location>
</feature>
<feature type="domain" description="RRN6 K-rich C-terminal" evidence="3">
    <location>
        <begin position="773"/>
        <end position="923"/>
    </location>
</feature>
<dbReference type="GO" id="GO:0001179">
    <property type="term" value="F:RNA polymerase I general transcription initiation factor binding"/>
    <property type="evidence" value="ECO:0007669"/>
    <property type="project" value="TreeGrafter"/>
</dbReference>
<accession>A0A0V1Q3E8</accession>
<reference evidence="5 6" key="1">
    <citation type="submission" date="2015-11" db="EMBL/GenBank/DDBJ databases">
        <title>The genome of Debaryomyces fabryi.</title>
        <authorList>
            <person name="Tafer H."/>
            <person name="Lopandic K."/>
        </authorList>
    </citation>
    <scope>NUCLEOTIDE SEQUENCE [LARGE SCALE GENOMIC DNA]</scope>
    <source>
        <strain evidence="5 6">CBS 789</strain>
    </source>
</reference>
<dbReference type="Pfam" id="PF20639">
    <property type="entry name" value="Rrn6_K-rich"/>
    <property type="match status" value="1"/>
</dbReference>
<organism evidence="5 6">
    <name type="scientific">Debaryomyces fabryi</name>
    <dbReference type="NCBI Taxonomy" id="58627"/>
    <lineage>
        <taxon>Eukaryota</taxon>
        <taxon>Fungi</taxon>
        <taxon>Dikarya</taxon>
        <taxon>Ascomycota</taxon>
        <taxon>Saccharomycotina</taxon>
        <taxon>Pichiomycetes</taxon>
        <taxon>Debaryomycetaceae</taxon>
        <taxon>Debaryomyces</taxon>
    </lineage>
</organism>
<dbReference type="InterPro" id="IPR048537">
    <property type="entry name" value="RRN6_HB"/>
</dbReference>
<evidence type="ECO:0000259" key="2">
    <source>
        <dbReference type="Pfam" id="PF10214"/>
    </source>
</evidence>
<evidence type="ECO:0008006" key="7">
    <source>
        <dbReference type="Google" id="ProtNLM"/>
    </source>
</evidence>
<dbReference type="GO" id="GO:0001163">
    <property type="term" value="F:RNA polymerase I transcription regulatory region sequence-specific DNA binding"/>
    <property type="evidence" value="ECO:0007669"/>
    <property type="project" value="TreeGrafter"/>
</dbReference>
<feature type="compositionally biased region" description="Basic residues" evidence="1">
    <location>
        <begin position="912"/>
        <end position="924"/>
    </location>
</feature>
<evidence type="ECO:0000313" key="5">
    <source>
        <dbReference type="EMBL" id="KSA03008.1"/>
    </source>
</evidence>
<name>A0A0V1Q3E8_9ASCO</name>
<feature type="compositionally biased region" description="Polar residues" evidence="1">
    <location>
        <begin position="813"/>
        <end position="822"/>
    </location>
</feature>
<dbReference type="GO" id="GO:0042790">
    <property type="term" value="P:nucleolar large rRNA transcription by RNA polymerase I"/>
    <property type="evidence" value="ECO:0007669"/>
    <property type="project" value="TreeGrafter"/>
</dbReference>
<keyword evidence="6" id="KW-1185">Reference proteome</keyword>
<feature type="domain" description="RRN6 helical bundle" evidence="4">
    <location>
        <begin position="602"/>
        <end position="743"/>
    </location>
</feature>
<evidence type="ECO:0000259" key="4">
    <source>
        <dbReference type="Pfam" id="PF20640"/>
    </source>
</evidence>
<dbReference type="PANTHER" id="PTHR28221">
    <property type="entry name" value="RNA POLYMERASE I-SPECIFIC TRANSCRIPTION INITIATION FACTOR RRN6"/>
    <property type="match status" value="1"/>
</dbReference>
<dbReference type="Pfam" id="PF10214">
    <property type="entry name" value="Rrn6_beta-prop"/>
    <property type="match status" value="1"/>
</dbReference>
<feature type="compositionally biased region" description="Basic residues" evidence="1">
    <location>
        <begin position="823"/>
        <end position="840"/>
    </location>
</feature>
<dbReference type="InterPro" id="IPR019350">
    <property type="entry name" value="RNA_pol_I-sp_TIF_RRN6-like"/>
</dbReference>
<dbReference type="GeneID" id="26838272"/>
<dbReference type="Proteomes" id="UP000054251">
    <property type="component" value="Unassembled WGS sequence"/>
</dbReference>
<dbReference type="OrthoDB" id="4090074at2759"/>
<feature type="region of interest" description="Disordered" evidence="1">
    <location>
        <begin position="813"/>
        <end position="924"/>
    </location>
</feature>
<proteinExistence type="predicted"/>
<dbReference type="RefSeq" id="XP_015469110.1">
    <property type="nucleotide sequence ID" value="XM_015610093.1"/>
</dbReference>
<sequence>MWPSKEGLGVQLSYGVNGNGIVVSSENPNSSTYKRLPRLEFPRIRNQGITLNKVGKSNIVLVNDQTSSFDLNAKVYNNLQNAVANQPHQPKRKMYSDSNVYVPEEILKSYLIESNSLTSTIAYDPTFGQMFTIFDIRSRSGLTSSKAIAYVTGETGTILNISILKYEVKELLNNKKESVDVNALIPLLTDPFQVSLSEPIKQIEHCKLKEGFDYIPPYLIIRSDSKIYILNCFKGKSQHYNSHIELDILGELQTPDIMGFNFADVAFNPWISTQFGVVDVKGNFGIWNINSKKEALTKLKRLDSKPKTGADETDSNPNVNSTIYDVAELSNWKRIIWAYDYNHIFVISRSSLTQFELTPELSSQKLITSDTWSRIQDIHKNPSSMKYAFILTSKELIWFEVSNPLRRLMSWKHFLDDKDPSLRLQISEYDDCSKFICIIYSQIRPIILVYNFGIKDGLPYSLKDPYYIRKSSDQKDNKTGQIRQVFLTELNKQFYSSAKDDSDHTATDSSFPQHMVLALFELSTDLGLTLNLYNGTANLYLNKSLIRSDNLDNSSSCESSSNFERDYKSRDKLSYFKKFSRSEFKLITKSLECDTNATKGDEEIKLVQDYAFKLGEGAMQLNDVWSKLKAGDDISFSNDPYYLSLTDISSNLPLSISDITEFDSMIEQLSSFYETKNINVSNKVGKSFLGRLELFAEHLKTEGSQYTVNDISSILKKSYGNETLQGYNHSNILKKLSILIGASLVKAKTNGLGKYYQEKLDLNVKNASAQVLSIFNDWDNENYGENLEAPTRIDNFDSQVTIPDIITSSMPSIRVASQSRSTPKNHSKVPNHVSQLRHKALTQTNPASGGYKSPLSQSTEIQSIPSSDGPSQESARYSQEGKSSQLIPSSSRLPSQHSQKRFMSSQANGSQRKVKKKKRKGGFA</sequence>
<dbReference type="AlphaFoldDB" id="A0A0V1Q3E8"/>
<protein>
    <recommendedName>
        <fullName evidence="7">RNA polymerase I-specific transcription initiation factor RRN6</fullName>
    </recommendedName>
</protein>
<evidence type="ECO:0000259" key="3">
    <source>
        <dbReference type="Pfam" id="PF20639"/>
    </source>
</evidence>
<dbReference type="PANTHER" id="PTHR28221:SF2">
    <property type="entry name" value="RNA POLYMERASE I-SPECIFIC TRANSCRIPTION INITIATION FACTOR RRN6"/>
    <property type="match status" value="1"/>
</dbReference>
<evidence type="ECO:0000313" key="6">
    <source>
        <dbReference type="Proteomes" id="UP000054251"/>
    </source>
</evidence>
<dbReference type="InterPro" id="IPR048536">
    <property type="entry name" value="Rrn6_K-rich"/>
</dbReference>
<feature type="compositionally biased region" description="Polar residues" evidence="1">
    <location>
        <begin position="854"/>
        <end position="911"/>
    </location>
</feature>
<dbReference type="EMBL" id="LMYN01000016">
    <property type="protein sequence ID" value="KSA03008.1"/>
    <property type="molecule type" value="Genomic_DNA"/>
</dbReference>
<dbReference type="Pfam" id="PF20640">
    <property type="entry name" value="Rrn6_HB"/>
    <property type="match status" value="1"/>
</dbReference>
<comment type="caution">
    <text evidence="5">The sequence shown here is derived from an EMBL/GenBank/DDBJ whole genome shotgun (WGS) entry which is preliminary data.</text>
</comment>
<dbReference type="GO" id="GO:0070860">
    <property type="term" value="C:RNA polymerase I core factor complex"/>
    <property type="evidence" value="ECO:0007669"/>
    <property type="project" value="TreeGrafter"/>
</dbReference>
<gene>
    <name evidence="5" type="ORF">AC631_01263</name>
</gene>
<dbReference type="InterPro" id="IPR048535">
    <property type="entry name" value="RRN6_beta-prop"/>
</dbReference>